<accession>A0ABT1F1M0</accession>
<keyword evidence="12" id="KW-1185">Reference proteome</keyword>
<dbReference type="InterPro" id="IPR053376">
    <property type="entry name" value="Serine_acetyltransferase"/>
</dbReference>
<evidence type="ECO:0000256" key="5">
    <source>
        <dbReference type="ARBA" id="ARBA00022605"/>
    </source>
</evidence>
<evidence type="ECO:0000256" key="8">
    <source>
        <dbReference type="ARBA" id="ARBA00023315"/>
    </source>
</evidence>
<comment type="pathway">
    <text evidence="1">Amino-acid biosynthesis; L-cysteine biosynthesis; L-cysteine from L-serine: step 1/2.</text>
</comment>
<dbReference type="PANTHER" id="PTHR42811">
    <property type="entry name" value="SERINE ACETYLTRANSFERASE"/>
    <property type="match status" value="1"/>
</dbReference>
<dbReference type="CDD" id="cd03354">
    <property type="entry name" value="LbH_SAT"/>
    <property type="match status" value="1"/>
</dbReference>
<sequence length="277" mass="30167">MVKTMQPPHPAATHEHNALFAHRIWSRLQTELQDPAPKRLWPDYAAQHTAPARTLLARLVAEKLGDPIVPFAELYALFCRILEQSPAIMVAAAQDLQAYATKSPTRRDYLTPFMHLKGFQAVQAYRLAHILWRNGLHLSALHLQSRVSEVMGIDIHPAATLGHRLVLAPGYGIVIGETALVENDVVLMSDITLGGTGKHAGKRHPTVRRGALIGPDTQILGAIEIGEGAKIGAGAVVVKPVSPFTAVAGNPARYVNSHAHWPVLTMDLSFPSIDYLI</sequence>
<feature type="domain" description="Serine acetyltransferase N-terminal" evidence="10">
    <location>
        <begin position="24"/>
        <end position="124"/>
    </location>
</feature>
<dbReference type="RefSeq" id="WP_165992306.1">
    <property type="nucleotide sequence ID" value="NZ_JAMYZY010000021.1"/>
</dbReference>
<dbReference type="InterPro" id="IPR045304">
    <property type="entry name" value="LbH_SAT"/>
</dbReference>
<organism evidence="11 12">
    <name type="scientific">Acetobacter lambici</name>
    <dbReference type="NCBI Taxonomy" id="1332824"/>
    <lineage>
        <taxon>Bacteria</taxon>
        <taxon>Pseudomonadati</taxon>
        <taxon>Pseudomonadota</taxon>
        <taxon>Alphaproteobacteria</taxon>
        <taxon>Acetobacterales</taxon>
        <taxon>Acetobacteraceae</taxon>
        <taxon>Acetobacter</taxon>
    </lineage>
</organism>
<dbReference type="InterPro" id="IPR042122">
    <property type="entry name" value="Ser_AcTrfase_N_sf"/>
</dbReference>
<dbReference type="Gene3D" id="2.160.10.10">
    <property type="entry name" value="Hexapeptide repeat proteins"/>
    <property type="match status" value="1"/>
</dbReference>
<evidence type="ECO:0000256" key="6">
    <source>
        <dbReference type="ARBA" id="ARBA00022679"/>
    </source>
</evidence>
<reference evidence="11 12" key="1">
    <citation type="submission" date="2022-06" db="EMBL/GenBank/DDBJ databases">
        <title>Acetobacer genomes from food samples.</title>
        <authorList>
            <person name="Sombolestani A."/>
        </authorList>
    </citation>
    <scope>NUCLEOTIDE SEQUENCE [LARGE SCALE GENOMIC DNA]</scope>
    <source>
        <strain evidence="11 12">R-83285</strain>
    </source>
</reference>
<dbReference type="Gene3D" id="1.10.3130.10">
    <property type="entry name" value="serine acetyltransferase, domain 1"/>
    <property type="match status" value="1"/>
</dbReference>
<gene>
    <name evidence="11" type="ORF">NKW50_10930</name>
</gene>
<dbReference type="InterPro" id="IPR011004">
    <property type="entry name" value="Trimer_LpxA-like_sf"/>
</dbReference>
<proteinExistence type="inferred from homology"/>
<comment type="similarity">
    <text evidence="2">Belongs to the transferase hexapeptide repeat family.</text>
</comment>
<evidence type="ECO:0000313" key="11">
    <source>
        <dbReference type="EMBL" id="MCP1259105.1"/>
    </source>
</evidence>
<evidence type="ECO:0000256" key="7">
    <source>
        <dbReference type="ARBA" id="ARBA00022737"/>
    </source>
</evidence>
<evidence type="ECO:0000256" key="9">
    <source>
        <dbReference type="ARBA" id="ARBA00049486"/>
    </source>
</evidence>
<dbReference type="SMART" id="SM00971">
    <property type="entry name" value="SATase_N"/>
    <property type="match status" value="1"/>
</dbReference>
<evidence type="ECO:0000256" key="1">
    <source>
        <dbReference type="ARBA" id="ARBA00004876"/>
    </source>
</evidence>
<dbReference type="InterPro" id="IPR001451">
    <property type="entry name" value="Hexapep"/>
</dbReference>
<dbReference type="InterPro" id="IPR018357">
    <property type="entry name" value="Hexapep_transf_CS"/>
</dbReference>
<protein>
    <recommendedName>
        <fullName evidence="4">Serine acetyltransferase</fullName>
        <ecNumber evidence="3">2.3.1.30</ecNumber>
    </recommendedName>
</protein>
<comment type="catalytic activity">
    <reaction evidence="9">
        <text>L-serine + acetyl-CoA = O-acetyl-L-serine + CoA</text>
        <dbReference type="Rhea" id="RHEA:24560"/>
        <dbReference type="ChEBI" id="CHEBI:33384"/>
        <dbReference type="ChEBI" id="CHEBI:57287"/>
        <dbReference type="ChEBI" id="CHEBI:57288"/>
        <dbReference type="ChEBI" id="CHEBI:58340"/>
        <dbReference type="EC" id="2.3.1.30"/>
    </reaction>
</comment>
<dbReference type="EMBL" id="JAMYZZ010000021">
    <property type="protein sequence ID" value="MCP1259105.1"/>
    <property type="molecule type" value="Genomic_DNA"/>
</dbReference>
<keyword evidence="7" id="KW-0677">Repeat</keyword>
<dbReference type="PROSITE" id="PS00101">
    <property type="entry name" value="HEXAPEP_TRANSFERASES"/>
    <property type="match status" value="1"/>
</dbReference>
<dbReference type="Pfam" id="PF06426">
    <property type="entry name" value="SATase_N"/>
    <property type="match status" value="1"/>
</dbReference>
<dbReference type="EC" id="2.3.1.30" evidence="3"/>
<dbReference type="InterPro" id="IPR010493">
    <property type="entry name" value="Ser_AcTrfase_N"/>
</dbReference>
<keyword evidence="5" id="KW-0028">Amino-acid biosynthesis</keyword>
<evidence type="ECO:0000256" key="3">
    <source>
        <dbReference type="ARBA" id="ARBA00013266"/>
    </source>
</evidence>
<comment type="caution">
    <text evidence="11">The sequence shown here is derived from an EMBL/GenBank/DDBJ whole genome shotgun (WGS) entry which is preliminary data.</text>
</comment>
<evidence type="ECO:0000256" key="2">
    <source>
        <dbReference type="ARBA" id="ARBA00007274"/>
    </source>
</evidence>
<keyword evidence="8" id="KW-0012">Acyltransferase</keyword>
<evidence type="ECO:0000313" key="12">
    <source>
        <dbReference type="Proteomes" id="UP001523528"/>
    </source>
</evidence>
<evidence type="ECO:0000256" key="4">
    <source>
        <dbReference type="ARBA" id="ARBA00018522"/>
    </source>
</evidence>
<name>A0ABT1F1M0_9PROT</name>
<dbReference type="Pfam" id="PF00132">
    <property type="entry name" value="Hexapep"/>
    <property type="match status" value="1"/>
</dbReference>
<dbReference type="SUPFAM" id="SSF51161">
    <property type="entry name" value="Trimeric LpxA-like enzymes"/>
    <property type="match status" value="1"/>
</dbReference>
<dbReference type="Proteomes" id="UP001523528">
    <property type="component" value="Unassembled WGS sequence"/>
</dbReference>
<dbReference type="NCBIfam" id="NF041874">
    <property type="entry name" value="EPS_EpsC"/>
    <property type="match status" value="1"/>
</dbReference>
<keyword evidence="6" id="KW-0808">Transferase</keyword>
<evidence type="ECO:0000259" key="10">
    <source>
        <dbReference type="SMART" id="SM00971"/>
    </source>
</evidence>